<keyword evidence="12" id="KW-0067">ATP-binding</keyword>
<reference evidence="21 22" key="1">
    <citation type="submission" date="2015-03" db="EMBL/GenBank/DDBJ databases">
        <title>Draft Genome Sequence of Burkholderia andropogonis type strain ICMP2807, isolated from Sorghum bicolor.</title>
        <authorList>
            <person name="Lopes-Santos L."/>
            <person name="Castro D.B."/>
            <person name="Ottoboni L.M."/>
            <person name="Park D."/>
            <person name="Weirc B.S."/>
            <person name="Destefano S.A."/>
        </authorList>
    </citation>
    <scope>NUCLEOTIDE SEQUENCE [LARGE SCALE GENOMIC DNA]</scope>
    <source>
        <strain evidence="21 22">ICMP2807</strain>
    </source>
</reference>
<proteinExistence type="inferred from homology"/>
<evidence type="ECO:0000259" key="20">
    <source>
        <dbReference type="PROSITE" id="PS50893"/>
    </source>
</evidence>
<evidence type="ECO:0000256" key="12">
    <source>
        <dbReference type="ARBA" id="ARBA00022840"/>
    </source>
</evidence>
<keyword evidence="4" id="KW-0472">Membrane</keyword>
<feature type="region of interest" description="Disordered" evidence="19">
    <location>
        <begin position="1673"/>
        <end position="1712"/>
    </location>
</feature>
<evidence type="ECO:0000313" key="21">
    <source>
        <dbReference type="EMBL" id="KKB61197.1"/>
    </source>
</evidence>
<dbReference type="GO" id="GO:0005737">
    <property type="term" value="C:cytoplasm"/>
    <property type="evidence" value="ECO:0007669"/>
    <property type="project" value="UniProtKB-SubCell"/>
</dbReference>
<keyword evidence="4" id="KW-0997">Cell inner membrane</keyword>
<dbReference type="Gene3D" id="3.30.190.20">
    <property type="match status" value="1"/>
</dbReference>
<evidence type="ECO:0000256" key="18">
    <source>
        <dbReference type="ARBA" id="ARBA00042156"/>
    </source>
</evidence>
<dbReference type="Gene3D" id="1.10.8.280">
    <property type="entry name" value="ABC transporter ATPase domain-like"/>
    <property type="match status" value="1"/>
</dbReference>
<dbReference type="SUPFAM" id="SSF52540">
    <property type="entry name" value="P-loop containing nucleoside triphosphate hydrolases"/>
    <property type="match status" value="4"/>
</dbReference>
<dbReference type="OrthoDB" id="9809851at2"/>
<keyword evidence="14" id="KW-0238">DNA-binding</keyword>
<dbReference type="InterPro" id="IPR004602">
    <property type="entry name" value="UvrA"/>
</dbReference>
<protein>
    <recommendedName>
        <fullName evidence="17">UvrABC system protein A</fullName>
    </recommendedName>
    <alternativeName>
        <fullName evidence="18">Excinuclease ABC subunit A</fullName>
    </alternativeName>
</protein>
<keyword evidence="3" id="KW-0963">Cytoplasm</keyword>
<evidence type="ECO:0000256" key="14">
    <source>
        <dbReference type="ARBA" id="ARBA00023125"/>
    </source>
</evidence>
<dbReference type="PANTHER" id="PTHR43152:SF3">
    <property type="entry name" value="UVRABC SYSTEM PROTEIN A"/>
    <property type="match status" value="1"/>
</dbReference>
<dbReference type="InterPro" id="IPR013815">
    <property type="entry name" value="ATP_grasp_subdomain_1"/>
</dbReference>
<name>A0A0F5JV56_9BURK</name>
<evidence type="ECO:0000256" key="2">
    <source>
        <dbReference type="ARBA" id="ARBA00022475"/>
    </source>
</evidence>
<keyword evidence="2" id="KW-1003">Cell membrane</keyword>
<keyword evidence="8" id="KW-0227">DNA damage</keyword>
<evidence type="ECO:0000256" key="6">
    <source>
        <dbReference type="ARBA" id="ARBA00022737"/>
    </source>
</evidence>
<dbReference type="RefSeq" id="WP_046154279.1">
    <property type="nucleotide sequence ID" value="NZ_CADFGU010000001.1"/>
</dbReference>
<dbReference type="InterPro" id="IPR041552">
    <property type="entry name" value="UvrA_DNA-bd"/>
</dbReference>
<dbReference type="GO" id="GO:0003677">
    <property type="term" value="F:DNA binding"/>
    <property type="evidence" value="ECO:0007669"/>
    <property type="project" value="UniProtKB-KW"/>
</dbReference>
<dbReference type="PROSITE" id="PS00211">
    <property type="entry name" value="ABC_TRANSPORTER_1"/>
    <property type="match status" value="2"/>
</dbReference>
<keyword evidence="11" id="KW-0862">Zinc</keyword>
<keyword evidence="5" id="KW-0479">Metal-binding</keyword>
<evidence type="ECO:0000256" key="19">
    <source>
        <dbReference type="SAM" id="MobiDB-lite"/>
    </source>
</evidence>
<dbReference type="InterPro" id="IPR003593">
    <property type="entry name" value="AAA+_ATPase"/>
</dbReference>
<dbReference type="InterPro" id="IPR017871">
    <property type="entry name" value="ABC_transporter-like_CS"/>
</dbReference>
<sequence length="2015" mass="218605">MQIRGARQHNLKNLDVDLHPGQMTVVTGPSGSGKSSLVFDTLYAEGQRRYVETFSAYARQFLDRMDRPQVDRVDGVPPAIAIDQTNPVRSSRSTVGTMTELNDHLKLFFARAATLFDRKTAEEVAHDTPETIYSELLTRTRDGDPRIALTFPVQLPDSVTDDEVAQWLSASGYTRIQARRRVQTDTGPRQLLDVVADRFRVQGAERARVMEAIEAGLMRGGGRLDVYLLDAPAEGGTTSDVGTASSAAGIVPAKDEFESAPHWRFSTGLHCPQSDIRYAEPQPALFSFNSAYGACEACRGFGRVIGIDLGLVIPDGRKSLREGAVKTLQTPAWKEGQDDLIKYAKAEGIRVDVPWADLKQSERDWVVEGSPLWKGKWNAQWYGVRRFFDYLESKAYKMHIRVLLSKYRSYTTCPTCAGARLKTESLLWRLGTKAQADAVLAPENRFMPNGVEWTPAQLTALPGLTLHDLMLMPIDRIRRFFDTLTLPSVLLDDALKLLHDEVRTRLRYLSDVGIGYLTLDRQSRTLSGGEVQRINLTTALGTSLVNTLFVLDEPSIGLHPRDLGRIVEAMHRLRDAGNTLVVVEHDPLVMLAADRLIDMGPGPGERGGEIVFDGPPGTIDAVSTQDETLTSAYLSGRRQVAESAQWVRRPVEADTPRLVLEGASEHNLRDVTVSIPLRRLVCVTGVSGSGKSTLIQDVLAPALARHFGKATETPGAFRALLGADQLSDVTFVDQSPIGRTARSNPASYVGAFDEIRKLFAKAPLALQRAYGAGMFSFNSGDGRCPTCGGSGFEHVEMQFLSDVYLRCPDCDGRRYRDEILEVKIERTDVAGTVRALSIADVLDLTVNEAVGCFAHDTAVLRVLQPIVDVGLDYVKLGQPVPTLSGGEAQRLKLAGFLAEAETTDQPHRLFMFDEPTTGLHFDDIAKLMRAMRRLLERGHSLLVIEHNLDVIQSADWIIDLGPEGGDAGGLVVCEGTPDGVSVVAASHTGRALREYAEALTTSTVAQAARAATMVAAGTLDASGNPVAGGEDGTAAAEGGRPLQHAAAVVAARKALQGENVVRIVNAREHNLKGLDVDIPHGKFNVITGVSGSGKSTLAFDILFHEGQRRYLESLNAYARSIVQPAGRPEVDAVYGIPPTVAIEQRLSRGGRKSTVATTSEVWHFLRLLYVKLGIQHCIHDGTPVTAQSPESILAQIVRDFKGMHVGLLAPLVVNRKGVYTDLAKWAKARGYTHLRVDKEFVPVEPWPKLDRFKEHTIELPVGDLVVTPDDESTLRAMLTQALELGKGIMHLLAPLDGLAEALSKGKRTRQVGESRVFSTKRACAVCGTSYPELDPRMFSYNSKHGWCTACVGTGVTLTREQRAAYDDTLFADDQRGREQGIAQAQAEPEDVVDEPCEHCEGTRLNPVARAVVFGGQPITQVGRWTVADTRAWIGSLRLRGRDADIGRDVISEIDSRLRFLEEVGLGYLSLDRAAPTLSGGEAQRIRLAAQLGSNLQGVCYVLDEPTIGLHPRDNQILLNALKQLNEKGNTLVVVEHDEDTIRRADHIIDIGPGAGKRGGTVVAQGTVDDLARTPSSLTGQFLANPIPHPLRDRRQVSPVVTGSRSAVNGQAVPPDWLTIEGASLHNLRDVSVSLPLSRLVAITGVSGSGKSTLARDVLMTNMLDVIGRSVLSSPAERRARKQAEASGAGGAKGVARKARATPGGAGTGRDASQAAAVEARAAAASHLAHTWHGCRNITGWGSIDRVLEVDQTPIGKTPRSCPATYIGMWDTIRRLFADTLEARARGYTPSRFSFNTGDGRCPACEGQGVRTIAMSFLPDVKVPCDVCHGQRFNAETLTVTWRGKHIGEVLTMEIDEAVDFFSSMPSIAHPLQLLVDVGLGYLTLGQPSPTLSGGEAQRIKLVTELSKVRDDIGRRGQKAPHTLYVLDEPTVGLHMADVARLIHVLHRLVDGGHSVIVIEHDLDVIAESDWIVDLGPEGGSQGGQIVASTDPVSLTRERRSHTGAALKPVLARGAR</sequence>
<dbReference type="InterPro" id="IPR003439">
    <property type="entry name" value="ABC_transporter-like_ATP-bd"/>
</dbReference>
<feature type="domain" description="ABC transporter" evidence="20">
    <location>
        <begin position="1055"/>
        <end position="1577"/>
    </location>
</feature>
<dbReference type="EMBL" id="LAQU01000060">
    <property type="protein sequence ID" value="KKB61197.1"/>
    <property type="molecule type" value="Genomic_DNA"/>
</dbReference>
<dbReference type="PROSITE" id="PS50893">
    <property type="entry name" value="ABC_TRANSPORTER_2"/>
    <property type="match status" value="1"/>
</dbReference>
<keyword evidence="6" id="KW-0677">Repeat</keyword>
<dbReference type="Pfam" id="PF17755">
    <property type="entry name" value="UvrA_DNA-bind"/>
    <property type="match status" value="1"/>
</dbReference>
<evidence type="ECO:0000256" key="8">
    <source>
        <dbReference type="ARBA" id="ARBA00022763"/>
    </source>
</evidence>
<comment type="similarity">
    <text evidence="16">Belongs to the ABC transporter superfamily. UvrA family.</text>
</comment>
<evidence type="ECO:0000256" key="1">
    <source>
        <dbReference type="ARBA" id="ARBA00004496"/>
    </source>
</evidence>
<evidence type="ECO:0000256" key="5">
    <source>
        <dbReference type="ARBA" id="ARBA00022723"/>
    </source>
</evidence>
<dbReference type="GO" id="GO:0004518">
    <property type="term" value="F:nuclease activity"/>
    <property type="evidence" value="ECO:0007669"/>
    <property type="project" value="UniProtKB-KW"/>
</dbReference>
<keyword evidence="13" id="KW-0267">Excision nuclease</keyword>
<evidence type="ECO:0000256" key="7">
    <source>
        <dbReference type="ARBA" id="ARBA00022741"/>
    </source>
</evidence>
<organism evidence="21 22">
    <name type="scientific">Robbsia andropogonis</name>
    <dbReference type="NCBI Taxonomy" id="28092"/>
    <lineage>
        <taxon>Bacteria</taxon>
        <taxon>Pseudomonadati</taxon>
        <taxon>Pseudomonadota</taxon>
        <taxon>Betaproteobacteria</taxon>
        <taxon>Burkholderiales</taxon>
        <taxon>Burkholderiaceae</taxon>
        <taxon>Robbsia</taxon>
    </lineage>
</organism>
<evidence type="ECO:0000256" key="15">
    <source>
        <dbReference type="ARBA" id="ARBA00023204"/>
    </source>
</evidence>
<keyword evidence="15" id="KW-0234">DNA repair</keyword>
<keyword evidence="7" id="KW-0547">Nucleotide-binding</keyword>
<dbReference type="GO" id="GO:0009380">
    <property type="term" value="C:excinuclease repair complex"/>
    <property type="evidence" value="ECO:0007669"/>
    <property type="project" value="InterPro"/>
</dbReference>
<keyword evidence="10" id="KW-0863">Zinc-finger</keyword>
<keyword evidence="22" id="KW-1185">Reference proteome</keyword>
<accession>A0A0F5JV56</accession>
<dbReference type="PANTHER" id="PTHR43152">
    <property type="entry name" value="UVRABC SYSTEM PROTEIN A"/>
    <property type="match status" value="1"/>
</dbReference>
<evidence type="ECO:0000256" key="9">
    <source>
        <dbReference type="ARBA" id="ARBA00022769"/>
    </source>
</evidence>
<dbReference type="PATRIC" id="fig|28092.6.peg.5792"/>
<dbReference type="GO" id="GO:0006289">
    <property type="term" value="P:nucleotide-excision repair"/>
    <property type="evidence" value="ECO:0007669"/>
    <property type="project" value="InterPro"/>
</dbReference>
<evidence type="ECO:0000256" key="16">
    <source>
        <dbReference type="ARBA" id="ARBA00038000"/>
    </source>
</evidence>
<evidence type="ECO:0000256" key="10">
    <source>
        <dbReference type="ARBA" id="ARBA00022771"/>
    </source>
</evidence>
<evidence type="ECO:0000256" key="11">
    <source>
        <dbReference type="ARBA" id="ARBA00022833"/>
    </source>
</evidence>
<dbReference type="GO" id="GO:0008270">
    <property type="term" value="F:zinc ion binding"/>
    <property type="evidence" value="ECO:0007669"/>
    <property type="project" value="UniProtKB-KW"/>
</dbReference>
<keyword evidence="9" id="KW-0228">DNA excision</keyword>
<evidence type="ECO:0000256" key="17">
    <source>
        <dbReference type="ARBA" id="ARBA00039316"/>
    </source>
</evidence>
<evidence type="ECO:0000313" key="22">
    <source>
        <dbReference type="Proteomes" id="UP000033618"/>
    </source>
</evidence>
<dbReference type="STRING" id="28092.WM40_24580"/>
<comment type="subcellular location">
    <subcellularLocation>
        <location evidence="1">Cytoplasm</location>
    </subcellularLocation>
</comment>
<evidence type="ECO:0000256" key="13">
    <source>
        <dbReference type="ARBA" id="ARBA00022881"/>
    </source>
</evidence>
<dbReference type="GO" id="GO:0005524">
    <property type="term" value="F:ATP binding"/>
    <property type="evidence" value="ECO:0007669"/>
    <property type="project" value="UniProtKB-KW"/>
</dbReference>
<evidence type="ECO:0000256" key="3">
    <source>
        <dbReference type="ARBA" id="ARBA00022490"/>
    </source>
</evidence>
<dbReference type="Proteomes" id="UP000033618">
    <property type="component" value="Unassembled WGS sequence"/>
</dbReference>
<dbReference type="InterPro" id="IPR041102">
    <property type="entry name" value="UvrA_inter"/>
</dbReference>
<dbReference type="Gene3D" id="3.40.50.300">
    <property type="entry name" value="P-loop containing nucleotide triphosphate hydrolases"/>
    <property type="match status" value="5"/>
</dbReference>
<dbReference type="SMART" id="SM00382">
    <property type="entry name" value="AAA"/>
    <property type="match status" value="4"/>
</dbReference>
<dbReference type="Gene3D" id="3.30.1490.20">
    <property type="entry name" value="ATP-grasp fold, A domain"/>
    <property type="match status" value="1"/>
</dbReference>
<dbReference type="Pfam" id="PF17760">
    <property type="entry name" value="UvrA_inter"/>
    <property type="match status" value="1"/>
</dbReference>
<dbReference type="NCBIfam" id="TIGR00630">
    <property type="entry name" value="uvra"/>
    <property type="match status" value="1"/>
</dbReference>
<comment type="caution">
    <text evidence="21">The sequence shown here is derived from an EMBL/GenBank/DDBJ whole genome shotgun (WGS) entry which is preliminary data.</text>
</comment>
<dbReference type="InterPro" id="IPR027417">
    <property type="entry name" value="P-loop_NTPase"/>
</dbReference>
<dbReference type="Gene3D" id="1.20.1580.10">
    <property type="entry name" value="ABC transporter ATPase like domain"/>
    <property type="match status" value="3"/>
</dbReference>
<gene>
    <name evidence="21" type="ORF">WM40_24580</name>
</gene>
<dbReference type="GO" id="GO:0016887">
    <property type="term" value="F:ATP hydrolysis activity"/>
    <property type="evidence" value="ECO:0007669"/>
    <property type="project" value="InterPro"/>
</dbReference>
<evidence type="ECO:0000256" key="4">
    <source>
        <dbReference type="ARBA" id="ARBA00022519"/>
    </source>
</evidence>